<evidence type="ECO:0000256" key="10">
    <source>
        <dbReference type="ARBA" id="ARBA00023170"/>
    </source>
</evidence>
<evidence type="ECO:0000256" key="4">
    <source>
        <dbReference type="ARBA" id="ARBA00022692"/>
    </source>
</evidence>
<comment type="similarity">
    <text evidence="1">Belongs to the ligand-gated ion channel (TC 1.A.9) family. Acetylcholine receptor (TC 1.A.9.1) subfamily.</text>
</comment>
<accession>A0A8S2QGQ4</accession>
<keyword evidence="7 15" id="KW-0406">Ion transport</keyword>
<evidence type="ECO:0000259" key="17">
    <source>
        <dbReference type="Pfam" id="PF02932"/>
    </source>
</evidence>
<feature type="transmembrane region" description="Helical" evidence="15">
    <location>
        <begin position="288"/>
        <end position="308"/>
    </location>
</feature>
<keyword evidence="3" id="KW-1003">Cell membrane</keyword>
<dbReference type="InterPro" id="IPR018000">
    <property type="entry name" value="Neurotransmitter_ion_chnl_CS"/>
</dbReference>
<dbReference type="InterPro" id="IPR006202">
    <property type="entry name" value="Neur_chan_lig-bd"/>
</dbReference>
<evidence type="ECO:0000256" key="11">
    <source>
        <dbReference type="ARBA" id="ARBA00023180"/>
    </source>
</evidence>
<dbReference type="CDD" id="cd19051">
    <property type="entry name" value="LGIC_TM_cation"/>
    <property type="match status" value="1"/>
</dbReference>
<evidence type="ECO:0000256" key="13">
    <source>
        <dbReference type="ARBA" id="ARBA00023303"/>
    </source>
</evidence>
<evidence type="ECO:0000256" key="7">
    <source>
        <dbReference type="ARBA" id="ARBA00023065"/>
    </source>
</evidence>
<evidence type="ECO:0000256" key="6">
    <source>
        <dbReference type="ARBA" id="ARBA00023018"/>
    </source>
</evidence>
<keyword evidence="4 15" id="KW-0812">Transmembrane</keyword>
<dbReference type="GO" id="GO:0022848">
    <property type="term" value="F:acetylcholine-gated monoatomic cation-selective channel activity"/>
    <property type="evidence" value="ECO:0007669"/>
    <property type="project" value="InterPro"/>
</dbReference>
<evidence type="ECO:0000256" key="15">
    <source>
        <dbReference type="RuleBase" id="RU000687"/>
    </source>
</evidence>
<organism evidence="18 19">
    <name type="scientific">Rotaria magnacalcarata</name>
    <dbReference type="NCBI Taxonomy" id="392030"/>
    <lineage>
        <taxon>Eukaryota</taxon>
        <taxon>Metazoa</taxon>
        <taxon>Spiralia</taxon>
        <taxon>Gnathifera</taxon>
        <taxon>Rotifera</taxon>
        <taxon>Eurotatoria</taxon>
        <taxon>Bdelloidea</taxon>
        <taxon>Philodinida</taxon>
        <taxon>Philodinidae</taxon>
        <taxon>Rotaria</taxon>
    </lineage>
</organism>
<evidence type="ECO:0000256" key="14">
    <source>
        <dbReference type="ARBA" id="ARBA00034099"/>
    </source>
</evidence>
<feature type="transmembrane region" description="Helical" evidence="15">
    <location>
        <begin position="385"/>
        <end position="404"/>
    </location>
</feature>
<evidence type="ECO:0000313" key="19">
    <source>
        <dbReference type="Proteomes" id="UP000681967"/>
    </source>
</evidence>
<comment type="subcellular location">
    <subcellularLocation>
        <location evidence="14">Synaptic cell membrane</location>
        <topology evidence="14">Multi-pass membrane protein</topology>
    </subcellularLocation>
</comment>
<dbReference type="FunFam" id="2.70.170.10:FF:000016">
    <property type="entry name" value="Nicotinic acetylcholine receptor subunit"/>
    <property type="match status" value="1"/>
</dbReference>
<dbReference type="Gene3D" id="2.70.170.10">
    <property type="entry name" value="Neurotransmitter-gated ion-channel ligand-binding domain"/>
    <property type="match status" value="1"/>
</dbReference>
<dbReference type="InterPro" id="IPR006201">
    <property type="entry name" value="Neur_channel"/>
</dbReference>
<keyword evidence="8 15" id="KW-0472">Membrane</keyword>
<dbReference type="PRINTS" id="PR00254">
    <property type="entry name" value="NICOTINICR"/>
</dbReference>
<keyword evidence="5 15" id="KW-1133">Transmembrane helix</keyword>
<keyword evidence="10" id="KW-0675">Receptor</keyword>
<dbReference type="Pfam" id="PF02931">
    <property type="entry name" value="Neur_chan_LBD"/>
    <property type="match status" value="1"/>
</dbReference>
<feature type="domain" description="Neurotransmitter-gated ion-channel ligand-binding" evidence="16">
    <location>
        <begin position="81"/>
        <end position="288"/>
    </location>
</feature>
<dbReference type="AlphaFoldDB" id="A0A8S2QGQ4"/>
<keyword evidence="2 15" id="KW-0813">Transport</keyword>
<dbReference type="Pfam" id="PF02932">
    <property type="entry name" value="Neur_chan_memb"/>
    <property type="match status" value="1"/>
</dbReference>
<dbReference type="GO" id="GO:0004888">
    <property type="term" value="F:transmembrane signaling receptor activity"/>
    <property type="evidence" value="ECO:0007669"/>
    <property type="project" value="InterPro"/>
</dbReference>
<proteinExistence type="inferred from homology"/>
<keyword evidence="9" id="KW-1015">Disulfide bond</keyword>
<dbReference type="FunFam" id="1.20.58.390:FF:000043">
    <property type="entry name" value="AcetylCholine Receptor"/>
    <property type="match status" value="1"/>
</dbReference>
<evidence type="ECO:0000259" key="16">
    <source>
        <dbReference type="Pfam" id="PF02931"/>
    </source>
</evidence>
<sequence>MATQPKYPFLVLLRKTGQDLTTGHTLTKRRMINETKQIDFRSVLKSRHTLNGNVSKCQDFRSPFGVLLDCDNRSSVNCSDEQRLLFFLMRNYSNNVRPVRNASLPVPVKLGLTLTQIFDMMEKNQILITNVWLDQEWFDEFLQWNPDDFNGIHRLNLPSKLIWLPDIVLYNNADEFSNSNTMQANAMIIHNGSVFWPIPTRLKSTCQIDVTYFPYDEQECKLKFGSWTYNGYQVSIEQRFDAIELSSYVVNGEWDLLDTSYQVNVVRYPCCPEPFPDITFYVRIRRRVLYYLYSVVFPCVMLSILTLLVFCLPPESGEKIALGITVLLAFSVFMLAIAESMPETSEHIPLISLYLTAVMAMTSVSVMMTVLVLNLHYRGPKKNEIPFWLQQLLSLSIANVVRTISRSKRLKLYKNREIRLRASFHDSNRNLNTRTRPSANGVLLSYMNVNETDTKTPKTNNVHSIEIEDYDAQQSQQQSPMKENKCKRPSHLNPEEIILKDRSGSRSSSVATIHDEIQDTLQILLNKQKGIENDQKVTNDWRALATRIDKVLFYIFLLLTIISTLGLLVVVPLFRTNVQRKAKYWHGSKRP</sequence>
<dbReference type="NCBIfam" id="TIGR00860">
    <property type="entry name" value="LIC"/>
    <property type="match status" value="1"/>
</dbReference>
<feature type="transmembrane region" description="Helical" evidence="15">
    <location>
        <begin position="551"/>
        <end position="574"/>
    </location>
</feature>
<dbReference type="InterPro" id="IPR006029">
    <property type="entry name" value="Neurotrans-gated_channel_TM"/>
</dbReference>
<dbReference type="SUPFAM" id="SSF90112">
    <property type="entry name" value="Neurotransmitter-gated ion-channel transmembrane pore"/>
    <property type="match status" value="1"/>
</dbReference>
<evidence type="ECO:0000256" key="8">
    <source>
        <dbReference type="ARBA" id="ARBA00023136"/>
    </source>
</evidence>
<dbReference type="PROSITE" id="PS00236">
    <property type="entry name" value="NEUROTR_ION_CHANNEL"/>
    <property type="match status" value="1"/>
</dbReference>
<reference evidence="18" key="1">
    <citation type="submission" date="2021-02" db="EMBL/GenBank/DDBJ databases">
        <authorList>
            <person name="Nowell W R."/>
        </authorList>
    </citation>
    <scope>NUCLEOTIDE SEQUENCE</scope>
</reference>
<keyword evidence="6" id="KW-0770">Synapse</keyword>
<gene>
    <name evidence="18" type="ORF">BYL167_LOCUS19565</name>
</gene>
<dbReference type="PRINTS" id="PR00252">
    <property type="entry name" value="NRIONCHANNEL"/>
</dbReference>
<dbReference type="InterPro" id="IPR036734">
    <property type="entry name" value="Neur_chan_lig-bd_sf"/>
</dbReference>
<dbReference type="SUPFAM" id="SSF63712">
    <property type="entry name" value="Nicotinic receptor ligand binding domain-like"/>
    <property type="match status" value="1"/>
</dbReference>
<keyword evidence="13 15" id="KW-0407">Ion channel</keyword>
<comment type="caution">
    <text evidence="18">The sequence shown here is derived from an EMBL/GenBank/DDBJ whole genome shotgun (WGS) entry which is preliminary data.</text>
</comment>
<evidence type="ECO:0000256" key="1">
    <source>
        <dbReference type="ARBA" id="ARBA00009237"/>
    </source>
</evidence>
<evidence type="ECO:0000256" key="12">
    <source>
        <dbReference type="ARBA" id="ARBA00023286"/>
    </source>
</evidence>
<evidence type="ECO:0000256" key="5">
    <source>
        <dbReference type="ARBA" id="ARBA00022989"/>
    </source>
</evidence>
<dbReference type="EMBL" id="CAJOBH010008336">
    <property type="protein sequence ID" value="CAF4110355.1"/>
    <property type="molecule type" value="Genomic_DNA"/>
</dbReference>
<feature type="transmembrane region" description="Helical" evidence="15">
    <location>
        <begin position="320"/>
        <end position="338"/>
    </location>
</feature>
<name>A0A8S2QGQ4_9BILA</name>
<dbReference type="InterPro" id="IPR036719">
    <property type="entry name" value="Neuro-gated_channel_TM_sf"/>
</dbReference>
<feature type="domain" description="Neurotransmitter-gated ion-channel transmembrane" evidence="17">
    <location>
        <begin position="296"/>
        <end position="567"/>
    </location>
</feature>
<protein>
    <submittedName>
        <fullName evidence="18">Uncharacterized protein</fullName>
    </submittedName>
</protein>
<feature type="transmembrane region" description="Helical" evidence="15">
    <location>
        <begin position="350"/>
        <end position="373"/>
    </location>
</feature>
<dbReference type="GO" id="GO:0045211">
    <property type="term" value="C:postsynaptic membrane"/>
    <property type="evidence" value="ECO:0007669"/>
    <property type="project" value="InterPro"/>
</dbReference>
<dbReference type="CDD" id="cd18997">
    <property type="entry name" value="LGIC_ECD_nAChR"/>
    <property type="match status" value="1"/>
</dbReference>
<keyword evidence="12" id="KW-1071">Ligand-gated ion channel</keyword>
<evidence type="ECO:0000256" key="2">
    <source>
        <dbReference type="ARBA" id="ARBA00022448"/>
    </source>
</evidence>
<dbReference type="InterPro" id="IPR038050">
    <property type="entry name" value="Neuro_actylchol_rec"/>
</dbReference>
<evidence type="ECO:0000256" key="9">
    <source>
        <dbReference type="ARBA" id="ARBA00023157"/>
    </source>
</evidence>
<evidence type="ECO:0000256" key="3">
    <source>
        <dbReference type="ARBA" id="ARBA00022475"/>
    </source>
</evidence>
<dbReference type="Gene3D" id="1.20.58.390">
    <property type="entry name" value="Neurotransmitter-gated ion-channel transmembrane domain"/>
    <property type="match status" value="1"/>
</dbReference>
<evidence type="ECO:0000313" key="18">
    <source>
        <dbReference type="EMBL" id="CAF4110355.1"/>
    </source>
</evidence>
<dbReference type="InterPro" id="IPR002394">
    <property type="entry name" value="Nicotinic_acetylcholine_rcpt"/>
</dbReference>
<dbReference type="Proteomes" id="UP000681967">
    <property type="component" value="Unassembled WGS sequence"/>
</dbReference>
<keyword evidence="11" id="KW-0325">Glycoprotein</keyword>
<dbReference type="PANTHER" id="PTHR18945">
    <property type="entry name" value="NEUROTRANSMITTER GATED ION CHANNEL"/>
    <property type="match status" value="1"/>
</dbReference>